<evidence type="ECO:0000313" key="1">
    <source>
        <dbReference type="EMBL" id="MCC5467139.1"/>
    </source>
</evidence>
<protein>
    <submittedName>
        <fullName evidence="1">Uncharacterized protein</fullName>
    </submittedName>
</protein>
<gene>
    <name evidence="1" type="ORF">LMF89_17530</name>
</gene>
<accession>A0ABS8HYS5</accession>
<reference evidence="1" key="1">
    <citation type="submission" date="2021-11" db="EMBL/GenBank/DDBJ databases">
        <title>Description of a new species Pelosinus isolated from the bottom sediments of Lake Baikal.</title>
        <authorList>
            <person name="Zakharyuk A."/>
        </authorList>
    </citation>
    <scope>NUCLEOTIDE SEQUENCE</scope>
    <source>
        <strain evidence="1">Bkl1</strain>
    </source>
</reference>
<sequence length="77" mass="8723">MGNSYFWGFVNVVLRFPEILESAHLSQLEMQGFAYELWRVHPDTGQKEVIAGSTDALAGEPVERIVKVSNIMWILSL</sequence>
<keyword evidence="2" id="KW-1185">Reference proteome</keyword>
<proteinExistence type="predicted"/>
<dbReference type="Proteomes" id="UP001165492">
    <property type="component" value="Unassembled WGS sequence"/>
</dbReference>
<name>A0ABS8HYS5_9FIRM</name>
<dbReference type="EMBL" id="JAJHJB010000028">
    <property type="protein sequence ID" value="MCC5467139.1"/>
    <property type="molecule type" value="Genomic_DNA"/>
</dbReference>
<comment type="caution">
    <text evidence="1">The sequence shown here is derived from an EMBL/GenBank/DDBJ whole genome shotgun (WGS) entry which is preliminary data.</text>
</comment>
<evidence type="ECO:0000313" key="2">
    <source>
        <dbReference type="Proteomes" id="UP001165492"/>
    </source>
</evidence>
<organism evidence="1 2">
    <name type="scientific">Pelosinus baikalensis</name>
    <dbReference type="NCBI Taxonomy" id="2892015"/>
    <lineage>
        <taxon>Bacteria</taxon>
        <taxon>Bacillati</taxon>
        <taxon>Bacillota</taxon>
        <taxon>Negativicutes</taxon>
        <taxon>Selenomonadales</taxon>
        <taxon>Sporomusaceae</taxon>
        <taxon>Pelosinus</taxon>
    </lineage>
</organism>